<protein>
    <submittedName>
        <fullName evidence="2">Putative ABC transport system ATP-binding protein</fullName>
    </submittedName>
</protein>
<dbReference type="GO" id="GO:0005524">
    <property type="term" value="F:ATP binding"/>
    <property type="evidence" value="ECO:0007669"/>
    <property type="project" value="UniProtKB-KW"/>
</dbReference>
<keyword evidence="2" id="KW-0067">ATP-binding</keyword>
<accession>A0A1N7KCK6</accession>
<dbReference type="InterPro" id="IPR015854">
    <property type="entry name" value="ABC_transpr_LolD-like"/>
</dbReference>
<gene>
    <name evidence="2" type="ORF">SAMN05421759_101633</name>
</gene>
<dbReference type="GO" id="GO:0005886">
    <property type="term" value="C:plasma membrane"/>
    <property type="evidence" value="ECO:0007669"/>
    <property type="project" value="TreeGrafter"/>
</dbReference>
<dbReference type="AlphaFoldDB" id="A0A1N7KCK6"/>
<dbReference type="STRING" id="633194.SAMN05421759_101633"/>
<reference evidence="3" key="1">
    <citation type="submission" date="2017-01" db="EMBL/GenBank/DDBJ databases">
        <authorList>
            <person name="Varghese N."/>
            <person name="Submissions S."/>
        </authorList>
    </citation>
    <scope>NUCLEOTIDE SEQUENCE [LARGE SCALE GENOMIC DNA]</scope>
    <source>
        <strain evidence="3">DSM 29430</strain>
    </source>
</reference>
<dbReference type="EMBL" id="FTOQ01000001">
    <property type="protein sequence ID" value="SIS59303.1"/>
    <property type="molecule type" value="Genomic_DNA"/>
</dbReference>
<keyword evidence="3" id="KW-1185">Reference proteome</keyword>
<keyword evidence="2" id="KW-0547">Nucleotide-binding</keyword>
<evidence type="ECO:0000313" key="2">
    <source>
        <dbReference type="EMBL" id="SIS59303.1"/>
    </source>
</evidence>
<name>A0A1N7KCK6_9RHOB</name>
<evidence type="ECO:0000256" key="1">
    <source>
        <dbReference type="ARBA" id="ARBA00005417"/>
    </source>
</evidence>
<dbReference type="PANTHER" id="PTHR24220">
    <property type="entry name" value="IMPORT ATP-BINDING PROTEIN"/>
    <property type="match status" value="1"/>
</dbReference>
<evidence type="ECO:0000313" key="3">
    <source>
        <dbReference type="Proteomes" id="UP000186684"/>
    </source>
</evidence>
<sequence>MPRCPRCSPRALAASAPILLADEPTASLHREAADALIGDLVALTRAHGRTLIAVSHDPHLLDRMERVLWIEDGRLSQQVPDAA</sequence>
<organism evidence="2 3">
    <name type="scientific">Roseivivax lentus</name>
    <dbReference type="NCBI Taxonomy" id="633194"/>
    <lineage>
        <taxon>Bacteria</taxon>
        <taxon>Pseudomonadati</taxon>
        <taxon>Pseudomonadota</taxon>
        <taxon>Alphaproteobacteria</taxon>
        <taxon>Rhodobacterales</taxon>
        <taxon>Roseobacteraceae</taxon>
        <taxon>Roseivivax</taxon>
    </lineage>
</organism>
<dbReference type="Gene3D" id="3.40.50.300">
    <property type="entry name" value="P-loop containing nucleotide triphosphate hydrolases"/>
    <property type="match status" value="1"/>
</dbReference>
<dbReference type="InterPro" id="IPR027417">
    <property type="entry name" value="P-loop_NTPase"/>
</dbReference>
<dbReference type="GO" id="GO:0022857">
    <property type="term" value="F:transmembrane transporter activity"/>
    <property type="evidence" value="ECO:0007669"/>
    <property type="project" value="TreeGrafter"/>
</dbReference>
<comment type="similarity">
    <text evidence="1">Belongs to the ABC transporter superfamily.</text>
</comment>
<dbReference type="Proteomes" id="UP000186684">
    <property type="component" value="Unassembled WGS sequence"/>
</dbReference>
<dbReference type="PANTHER" id="PTHR24220:SF689">
    <property type="entry name" value="LIPOPROTEIN-RELEASING SYSTEM ATP-BINDING PROTEIN LOLD"/>
    <property type="match status" value="1"/>
</dbReference>
<dbReference type="SUPFAM" id="SSF52540">
    <property type="entry name" value="P-loop containing nucleoside triphosphate hydrolases"/>
    <property type="match status" value="1"/>
</dbReference>
<proteinExistence type="inferred from homology"/>